<feature type="domain" description="SCP" evidence="2">
    <location>
        <begin position="27"/>
        <end position="179"/>
    </location>
</feature>
<feature type="signal peptide" evidence="1">
    <location>
        <begin position="1"/>
        <end position="23"/>
    </location>
</feature>
<dbReference type="InterPro" id="IPR035940">
    <property type="entry name" value="CAP_sf"/>
</dbReference>
<dbReference type="RefSeq" id="WP_162144357.1">
    <property type="nucleotide sequence ID" value="NZ_OX458333.1"/>
</dbReference>
<gene>
    <name evidence="3" type="ORF">MSZNOR_0792</name>
</gene>
<organism evidence="3 4">
    <name type="scientific">Methylocaldum szegediense</name>
    <dbReference type="NCBI Taxonomy" id="73780"/>
    <lineage>
        <taxon>Bacteria</taxon>
        <taxon>Pseudomonadati</taxon>
        <taxon>Pseudomonadota</taxon>
        <taxon>Gammaproteobacteria</taxon>
        <taxon>Methylococcales</taxon>
        <taxon>Methylococcaceae</taxon>
        <taxon>Methylocaldum</taxon>
    </lineage>
</organism>
<protein>
    <submittedName>
        <fullName evidence="3">Pathogenesis-related protein 1</fullName>
    </submittedName>
</protein>
<dbReference type="SMART" id="SM00198">
    <property type="entry name" value="SCP"/>
    <property type="match status" value="1"/>
</dbReference>
<evidence type="ECO:0000259" key="2">
    <source>
        <dbReference type="SMART" id="SM00198"/>
    </source>
</evidence>
<proteinExistence type="predicted"/>
<keyword evidence="4" id="KW-1185">Reference proteome</keyword>
<keyword evidence="1" id="KW-0732">Signal</keyword>
<dbReference type="Proteomes" id="UP001162030">
    <property type="component" value="Chromosome"/>
</dbReference>
<dbReference type="Gene3D" id="3.40.33.10">
    <property type="entry name" value="CAP"/>
    <property type="match status" value="1"/>
</dbReference>
<dbReference type="PROSITE" id="PS01009">
    <property type="entry name" value="CRISP_1"/>
    <property type="match status" value="1"/>
</dbReference>
<dbReference type="InterPro" id="IPR001283">
    <property type="entry name" value="CRISP-related"/>
</dbReference>
<dbReference type="PANTHER" id="PTHR10334">
    <property type="entry name" value="CYSTEINE-RICH SECRETORY PROTEIN-RELATED"/>
    <property type="match status" value="1"/>
</dbReference>
<accession>A0ABM9HXU4</accession>
<dbReference type="PRINTS" id="PR00837">
    <property type="entry name" value="V5TPXLIKE"/>
</dbReference>
<name>A0ABM9HXU4_9GAMM</name>
<evidence type="ECO:0000313" key="4">
    <source>
        <dbReference type="Proteomes" id="UP001162030"/>
    </source>
</evidence>
<sequence>MCRFRNPPFTVFALILWSGAGLAAQPADAVATITAHNLVRSADGVPPLIWSEELATIATNYASTLERANCPGSLPHSNATDANGILLGENLHWASAVMWSDGRREPQQLTPADVVNSWAAEKANYNYETNSCAPGRMCGHYTQLVWAETTEVGCGYAVCSSNSDQVWVCNYRPAGNNGQRPY</sequence>
<evidence type="ECO:0000256" key="1">
    <source>
        <dbReference type="SAM" id="SignalP"/>
    </source>
</evidence>
<dbReference type="InterPro" id="IPR014044">
    <property type="entry name" value="CAP_dom"/>
</dbReference>
<dbReference type="SUPFAM" id="SSF55797">
    <property type="entry name" value="PR-1-like"/>
    <property type="match status" value="1"/>
</dbReference>
<reference evidence="3 4" key="1">
    <citation type="submission" date="2023-03" db="EMBL/GenBank/DDBJ databases">
        <authorList>
            <person name="Pearce D."/>
        </authorList>
    </citation>
    <scope>NUCLEOTIDE SEQUENCE [LARGE SCALE GENOMIC DNA]</scope>
    <source>
        <strain evidence="3">Msz</strain>
    </source>
</reference>
<dbReference type="EMBL" id="OX458333">
    <property type="protein sequence ID" value="CAI8758382.1"/>
    <property type="molecule type" value="Genomic_DNA"/>
</dbReference>
<dbReference type="InterPro" id="IPR018244">
    <property type="entry name" value="Allrgn_V5/Tpx1_CS"/>
</dbReference>
<dbReference type="Pfam" id="PF00188">
    <property type="entry name" value="CAP"/>
    <property type="match status" value="1"/>
</dbReference>
<feature type="chain" id="PRO_5046688226" evidence="1">
    <location>
        <begin position="24"/>
        <end position="182"/>
    </location>
</feature>
<evidence type="ECO:0000313" key="3">
    <source>
        <dbReference type="EMBL" id="CAI8758382.1"/>
    </source>
</evidence>